<dbReference type="EMBL" id="QGQD01000105">
    <property type="protein sequence ID" value="TLC98063.1"/>
    <property type="molecule type" value="Genomic_DNA"/>
</dbReference>
<dbReference type="Gene3D" id="1.10.3720.10">
    <property type="entry name" value="MetI-like"/>
    <property type="match status" value="1"/>
</dbReference>
<sequence>MDGKQMKFSKKVILYVILAVLALIWIVPMLTLLLTAIKGKKDFYSGLSLFSVPAEIAWDNFTNAITKGRLLTYMKNDLIVSGLKVPIGIVIEALAAFALTRLNIKHKTGWFVFFLVGMMLPMQTALVPINIIYSKLNLLNSYFGLFYVYVGFGISYGILILRGFFKGIPKDIDEAAYIDGCTRWQMFWRILLPIAKPAVATLIITDFLATWNEYLLASVIINDNMKKTVPVGIMTFVGEHGTDYGYLCAGVLLSVIPVLAVYLIFQRYFVEGMAGAVKS</sequence>
<keyword evidence="5 7" id="KW-1133">Transmembrane helix</keyword>
<dbReference type="GO" id="GO:0055085">
    <property type="term" value="P:transmembrane transport"/>
    <property type="evidence" value="ECO:0007669"/>
    <property type="project" value="InterPro"/>
</dbReference>
<evidence type="ECO:0000256" key="4">
    <source>
        <dbReference type="ARBA" id="ARBA00022692"/>
    </source>
</evidence>
<feature type="transmembrane region" description="Helical" evidence="7">
    <location>
        <begin position="244"/>
        <end position="265"/>
    </location>
</feature>
<dbReference type="STRING" id="180332.GCA_000797495_00770"/>
<evidence type="ECO:0000256" key="6">
    <source>
        <dbReference type="ARBA" id="ARBA00023136"/>
    </source>
</evidence>
<dbReference type="Proteomes" id="UP000306509">
    <property type="component" value="Unassembled WGS sequence"/>
</dbReference>
<gene>
    <name evidence="9" type="primary">araQ_77</name>
    <name evidence="9" type="ORF">DSM106044_05124</name>
</gene>
<feature type="transmembrane region" description="Helical" evidence="7">
    <location>
        <begin position="78"/>
        <end position="99"/>
    </location>
</feature>
<keyword evidence="10" id="KW-1185">Reference proteome</keyword>
<evidence type="ECO:0000256" key="2">
    <source>
        <dbReference type="ARBA" id="ARBA00022448"/>
    </source>
</evidence>
<accession>A0A4U8Q1N9</accession>
<feature type="domain" description="ABC transmembrane type-1" evidence="8">
    <location>
        <begin position="74"/>
        <end position="265"/>
    </location>
</feature>
<evidence type="ECO:0000313" key="9">
    <source>
        <dbReference type="EMBL" id="TLC98063.1"/>
    </source>
</evidence>
<comment type="subcellular location">
    <subcellularLocation>
        <location evidence="1 7">Cell membrane</location>
        <topology evidence="1 7">Multi-pass membrane protein</topology>
    </subcellularLocation>
</comment>
<reference evidence="9 10" key="1">
    <citation type="journal article" date="2019" name="Anaerobe">
        <title>Detection of Robinsoniella peoriensis in multiple bone samples of a trauma patient.</title>
        <authorList>
            <person name="Schrottner P."/>
            <person name="Hartwich K."/>
            <person name="Bunk B."/>
            <person name="Schober I."/>
            <person name="Helbig S."/>
            <person name="Rudolph W.W."/>
            <person name="Gunzer F."/>
        </authorList>
    </citation>
    <scope>NUCLEOTIDE SEQUENCE [LARGE SCALE GENOMIC DNA]</scope>
    <source>
        <strain evidence="9 10">DSM 106044</strain>
    </source>
</reference>
<keyword evidence="2 7" id="KW-0813">Transport</keyword>
<evidence type="ECO:0000256" key="3">
    <source>
        <dbReference type="ARBA" id="ARBA00022475"/>
    </source>
</evidence>
<dbReference type="RefSeq" id="WP_138004008.1">
    <property type="nucleotide sequence ID" value="NZ_CAUSDN010000042.1"/>
</dbReference>
<dbReference type="PROSITE" id="PS50928">
    <property type="entry name" value="ABC_TM1"/>
    <property type="match status" value="1"/>
</dbReference>
<dbReference type="CDD" id="cd06261">
    <property type="entry name" value="TM_PBP2"/>
    <property type="match status" value="1"/>
</dbReference>
<comment type="similarity">
    <text evidence="7">Belongs to the binding-protein-dependent transport system permease family.</text>
</comment>
<evidence type="ECO:0000313" key="10">
    <source>
        <dbReference type="Proteomes" id="UP000306509"/>
    </source>
</evidence>
<comment type="caution">
    <text evidence="9">The sequence shown here is derived from an EMBL/GenBank/DDBJ whole genome shotgun (WGS) entry which is preliminary data.</text>
</comment>
<feature type="transmembrane region" description="Helical" evidence="7">
    <location>
        <begin position="111"/>
        <end position="133"/>
    </location>
</feature>
<feature type="transmembrane region" description="Helical" evidence="7">
    <location>
        <begin position="12"/>
        <end position="37"/>
    </location>
</feature>
<dbReference type="PANTHER" id="PTHR43744">
    <property type="entry name" value="ABC TRANSPORTER PERMEASE PROTEIN MG189-RELATED-RELATED"/>
    <property type="match status" value="1"/>
</dbReference>
<feature type="transmembrane region" description="Helical" evidence="7">
    <location>
        <begin position="186"/>
        <end position="209"/>
    </location>
</feature>
<dbReference type="InterPro" id="IPR035906">
    <property type="entry name" value="MetI-like_sf"/>
</dbReference>
<dbReference type="SUPFAM" id="SSF161098">
    <property type="entry name" value="MetI-like"/>
    <property type="match status" value="1"/>
</dbReference>
<keyword evidence="3" id="KW-1003">Cell membrane</keyword>
<evidence type="ECO:0000256" key="1">
    <source>
        <dbReference type="ARBA" id="ARBA00004651"/>
    </source>
</evidence>
<keyword evidence="4 7" id="KW-0812">Transmembrane</keyword>
<protein>
    <submittedName>
        <fullName evidence="9">L-arabinose transport system permease protein AraQ</fullName>
    </submittedName>
</protein>
<evidence type="ECO:0000256" key="5">
    <source>
        <dbReference type="ARBA" id="ARBA00022989"/>
    </source>
</evidence>
<evidence type="ECO:0000259" key="8">
    <source>
        <dbReference type="PROSITE" id="PS50928"/>
    </source>
</evidence>
<dbReference type="PANTHER" id="PTHR43744:SF8">
    <property type="entry name" value="SN-GLYCEROL-3-PHOSPHATE TRANSPORT SYSTEM PERMEASE PROTEIN UGPE"/>
    <property type="match status" value="1"/>
</dbReference>
<dbReference type="GO" id="GO:0005886">
    <property type="term" value="C:plasma membrane"/>
    <property type="evidence" value="ECO:0007669"/>
    <property type="project" value="UniProtKB-SubCell"/>
</dbReference>
<organism evidence="9 10">
    <name type="scientific">Robinsoniella peoriensis</name>
    <dbReference type="NCBI Taxonomy" id="180332"/>
    <lineage>
        <taxon>Bacteria</taxon>
        <taxon>Bacillati</taxon>
        <taxon>Bacillota</taxon>
        <taxon>Clostridia</taxon>
        <taxon>Lachnospirales</taxon>
        <taxon>Lachnospiraceae</taxon>
        <taxon>Robinsoniella</taxon>
    </lineage>
</organism>
<feature type="transmembrane region" description="Helical" evidence="7">
    <location>
        <begin position="145"/>
        <end position="165"/>
    </location>
</feature>
<dbReference type="Pfam" id="PF00528">
    <property type="entry name" value="BPD_transp_1"/>
    <property type="match status" value="1"/>
</dbReference>
<evidence type="ECO:0000256" key="7">
    <source>
        <dbReference type="RuleBase" id="RU363032"/>
    </source>
</evidence>
<dbReference type="InterPro" id="IPR000515">
    <property type="entry name" value="MetI-like"/>
</dbReference>
<keyword evidence="6 7" id="KW-0472">Membrane</keyword>
<name>A0A4U8Q1N9_9FIRM</name>
<proteinExistence type="inferred from homology"/>
<dbReference type="AlphaFoldDB" id="A0A4U8Q1N9"/>